<keyword evidence="5" id="KW-1185">Reference proteome</keyword>
<dbReference type="GO" id="GO:0006631">
    <property type="term" value="P:fatty acid metabolic process"/>
    <property type="evidence" value="ECO:0007669"/>
    <property type="project" value="TreeGrafter"/>
</dbReference>
<evidence type="ECO:0000256" key="1">
    <source>
        <dbReference type="ARBA" id="ARBA00006432"/>
    </source>
</evidence>
<dbReference type="OrthoDB" id="201576at2157"/>
<dbReference type="PANTHER" id="PTHR43201:SF5">
    <property type="entry name" value="MEDIUM-CHAIN ACYL-COA LIGASE ACSF2, MITOCHONDRIAL"/>
    <property type="match status" value="1"/>
</dbReference>
<comment type="similarity">
    <text evidence="1">Belongs to the ATP-dependent AMP-binding enzyme family.</text>
</comment>
<organism evidence="4 5">
    <name type="scientific">Natrarchaeobius halalkaliphilus</name>
    <dbReference type="NCBI Taxonomy" id="1679091"/>
    <lineage>
        <taxon>Archaea</taxon>
        <taxon>Methanobacteriati</taxon>
        <taxon>Methanobacteriota</taxon>
        <taxon>Stenosarchaea group</taxon>
        <taxon>Halobacteria</taxon>
        <taxon>Halobacteriales</taxon>
        <taxon>Natrialbaceae</taxon>
        <taxon>Natrarchaeobius</taxon>
    </lineage>
</organism>
<keyword evidence="2 4" id="KW-0436">Ligase</keyword>
<dbReference type="GO" id="GO:0031956">
    <property type="term" value="F:medium-chain fatty acid-CoA ligase activity"/>
    <property type="evidence" value="ECO:0007669"/>
    <property type="project" value="TreeGrafter"/>
</dbReference>
<reference evidence="4 5" key="1">
    <citation type="submission" date="2018-10" db="EMBL/GenBank/DDBJ databases">
        <title>Natrarchaeobius chitinivorans gen. nov., sp. nov., and Natrarchaeobius haloalkaliphilus sp. nov., alkaliphilic, chitin-utilizing haloarchaea from hypersaline alkaline lakes.</title>
        <authorList>
            <person name="Sorokin D.Y."/>
            <person name="Elcheninov A.G."/>
            <person name="Kostrikina N.A."/>
            <person name="Bale N.J."/>
            <person name="Sinninghe Damste J.S."/>
            <person name="Khijniak T.V."/>
            <person name="Kublanov I.V."/>
            <person name="Toshchakov S.V."/>
        </authorList>
    </citation>
    <scope>NUCLEOTIDE SEQUENCE [LARGE SCALE GENOMIC DNA]</scope>
    <source>
        <strain evidence="4 5">AArcht-Sl</strain>
    </source>
</reference>
<comment type="caution">
    <text evidence="4">The sequence shown here is derived from an EMBL/GenBank/DDBJ whole genome shotgun (WGS) entry which is preliminary data.</text>
</comment>
<dbReference type="RefSeq" id="WP_124177083.1">
    <property type="nucleotide sequence ID" value="NZ_REFY01000001.1"/>
</dbReference>
<dbReference type="AlphaFoldDB" id="A0A3N6N4S2"/>
<dbReference type="Pfam" id="PF00501">
    <property type="entry name" value="AMP-binding"/>
    <property type="match status" value="1"/>
</dbReference>
<evidence type="ECO:0000313" key="5">
    <source>
        <dbReference type="Proteomes" id="UP000273828"/>
    </source>
</evidence>
<dbReference type="InterPro" id="IPR042099">
    <property type="entry name" value="ANL_N_sf"/>
</dbReference>
<dbReference type="InterPro" id="IPR000873">
    <property type="entry name" value="AMP-dep_synth/lig_dom"/>
</dbReference>
<evidence type="ECO:0000256" key="2">
    <source>
        <dbReference type="ARBA" id="ARBA00022598"/>
    </source>
</evidence>
<feature type="domain" description="AMP-dependent synthetase/ligase" evidence="3">
    <location>
        <begin position="6"/>
        <end position="357"/>
    </location>
</feature>
<dbReference type="PANTHER" id="PTHR43201">
    <property type="entry name" value="ACYL-COA SYNTHETASE"/>
    <property type="match status" value="1"/>
</dbReference>
<name>A0A3N6N4S2_9EURY</name>
<protein>
    <submittedName>
        <fullName evidence="4">Long-chain fatty acid--CoA ligase</fullName>
    </submittedName>
</protein>
<dbReference type="EMBL" id="REFY01000001">
    <property type="protein sequence ID" value="RQG93192.1"/>
    <property type="molecule type" value="Genomic_DNA"/>
</dbReference>
<accession>A0A3N6N4S2</accession>
<evidence type="ECO:0000313" key="4">
    <source>
        <dbReference type="EMBL" id="RQG93192.1"/>
    </source>
</evidence>
<dbReference type="Proteomes" id="UP000273828">
    <property type="component" value="Unassembled WGS sequence"/>
</dbReference>
<dbReference type="SUPFAM" id="SSF56801">
    <property type="entry name" value="Acetyl-CoA synthetase-like"/>
    <property type="match status" value="1"/>
</dbReference>
<dbReference type="Gene3D" id="3.40.50.12780">
    <property type="entry name" value="N-terminal domain of ligase-like"/>
    <property type="match status" value="1"/>
</dbReference>
<evidence type="ECO:0000259" key="3">
    <source>
        <dbReference type="Pfam" id="PF00501"/>
    </source>
</evidence>
<sequence length="401" mass="43111">MTLSLARRARRFPDRTAVVDVSEERLSAPAKTVHEDRVSYSELSDLATDAAKRLSALAVDAGDTVSLVTRNRVVSLALLFACRRLDATFAPISHRLTPETVERPFDAISPDIVVFEAAQRDLVRSIPHGRSITLEKLATVDPVGAARVDSGDTDRPLLVLHGDDGRPAVAFSERALEWNCISALVTWGLSADDVVPVVTPLSEPDGLVRVALSVVYAGGRLLLDRAFDPGDTITAIEAEDATFLSGRTVAFRDLAADPAFDAAADSLERAVADGSVPDALLAPYRERDVTVTRAYGRLECPTALCESAETVHPNRDDTVGVPIPDCRVRLIDDDGAVFEEAGTGRLLLSGPVVADGYVNAAASDDAAADDRFGGGRFLDGWFDTGERFRRDERGVYHIETS</sequence>
<gene>
    <name evidence="4" type="ORF">EA462_03050</name>
</gene>
<proteinExistence type="inferred from homology"/>